<dbReference type="OrthoDB" id="9778690at2"/>
<dbReference type="SUPFAM" id="SSF53901">
    <property type="entry name" value="Thiolase-like"/>
    <property type="match status" value="1"/>
</dbReference>
<dbReference type="InterPro" id="IPR013968">
    <property type="entry name" value="PKS_KR"/>
</dbReference>
<dbReference type="InterPro" id="IPR036736">
    <property type="entry name" value="ACP-like_sf"/>
</dbReference>
<keyword evidence="2" id="KW-0597">Phosphoprotein</keyword>
<dbReference type="InterPro" id="IPR050091">
    <property type="entry name" value="PKS_NRPS_Biosynth_Enz"/>
</dbReference>
<feature type="domain" description="PKS/mFAS DH" evidence="7">
    <location>
        <begin position="943"/>
        <end position="1200"/>
    </location>
</feature>
<dbReference type="SUPFAM" id="SSF52151">
    <property type="entry name" value="FabD/lysophospholipase-like"/>
    <property type="match status" value="1"/>
</dbReference>
<dbReference type="InterPro" id="IPR057326">
    <property type="entry name" value="KR_dom"/>
</dbReference>
<dbReference type="InterPro" id="IPR009081">
    <property type="entry name" value="PP-bd_ACP"/>
</dbReference>
<dbReference type="Pfam" id="PF02801">
    <property type="entry name" value="Ketoacyl-synt_C"/>
    <property type="match status" value="1"/>
</dbReference>
<dbReference type="InterPro" id="IPR020841">
    <property type="entry name" value="PKS_Beta-ketoAc_synthase_dom"/>
</dbReference>
<dbReference type="CDD" id="cd00833">
    <property type="entry name" value="PKS"/>
    <property type="match status" value="1"/>
</dbReference>
<dbReference type="InterPro" id="IPR049552">
    <property type="entry name" value="PKS_DH_N"/>
</dbReference>
<dbReference type="GO" id="GO:0004315">
    <property type="term" value="F:3-oxoacyl-[acyl-carrier-protein] synthase activity"/>
    <property type="evidence" value="ECO:0007669"/>
    <property type="project" value="InterPro"/>
</dbReference>
<dbReference type="PROSITE" id="PS52019">
    <property type="entry name" value="PKS_MFAS_DH"/>
    <property type="match status" value="1"/>
</dbReference>
<dbReference type="Proteomes" id="UP000076660">
    <property type="component" value="Unassembled WGS sequence"/>
</dbReference>
<keyword evidence="3" id="KW-0808">Transferase</keyword>
<dbReference type="InterPro" id="IPR020807">
    <property type="entry name" value="PKS_DH"/>
</dbReference>
<dbReference type="Gene3D" id="3.30.70.3290">
    <property type="match status" value="1"/>
</dbReference>
<dbReference type="Pfam" id="PF00698">
    <property type="entry name" value="Acyl_transf_1"/>
    <property type="match status" value="1"/>
</dbReference>
<dbReference type="PROSITE" id="PS00606">
    <property type="entry name" value="KS3_1"/>
    <property type="match status" value="1"/>
</dbReference>
<dbReference type="EMBL" id="LQMT02000007">
    <property type="protein sequence ID" value="ONF73660.1"/>
    <property type="molecule type" value="Genomic_DNA"/>
</dbReference>
<evidence type="ECO:0000256" key="1">
    <source>
        <dbReference type="ARBA" id="ARBA00022450"/>
    </source>
</evidence>
<proteinExistence type="predicted"/>
<dbReference type="PROSITE" id="PS50075">
    <property type="entry name" value="CARRIER"/>
    <property type="match status" value="2"/>
</dbReference>
<dbReference type="Gene3D" id="3.40.366.10">
    <property type="entry name" value="Malonyl-Coenzyme A Acyl Carrier Protein, domain 2"/>
    <property type="match status" value="1"/>
</dbReference>
<dbReference type="Pfam" id="PF21089">
    <property type="entry name" value="PKS_DH_N"/>
    <property type="match status" value="1"/>
</dbReference>
<evidence type="ECO:0008006" key="10">
    <source>
        <dbReference type="Google" id="ProtNLM"/>
    </source>
</evidence>
<protein>
    <recommendedName>
        <fullName evidence="10">Polyketide synthase</fullName>
    </recommendedName>
</protein>
<dbReference type="InterPro" id="IPR016035">
    <property type="entry name" value="Acyl_Trfase/lysoPLipase"/>
</dbReference>
<dbReference type="Pfam" id="PF00975">
    <property type="entry name" value="Thioesterase"/>
    <property type="match status" value="1"/>
</dbReference>
<keyword evidence="1" id="KW-0596">Phosphopantetheine</keyword>
<evidence type="ECO:0000259" key="7">
    <source>
        <dbReference type="PROSITE" id="PS52019"/>
    </source>
</evidence>
<dbReference type="InterPro" id="IPR036291">
    <property type="entry name" value="NAD(P)-bd_dom_sf"/>
</dbReference>
<dbReference type="SUPFAM" id="SSF53474">
    <property type="entry name" value="alpha/beta-Hydrolases"/>
    <property type="match status" value="1"/>
</dbReference>
<dbReference type="Gene3D" id="3.40.50.1820">
    <property type="entry name" value="alpha/beta hydrolase"/>
    <property type="match status" value="1"/>
</dbReference>
<dbReference type="GO" id="GO:0031177">
    <property type="term" value="F:phosphopantetheine binding"/>
    <property type="evidence" value="ECO:0007669"/>
    <property type="project" value="InterPro"/>
</dbReference>
<dbReference type="InterPro" id="IPR006162">
    <property type="entry name" value="Ppantetheine_attach_site"/>
</dbReference>
<dbReference type="Pfam" id="PF00109">
    <property type="entry name" value="ketoacyl-synt"/>
    <property type="match status" value="1"/>
</dbReference>
<dbReference type="Gene3D" id="3.40.47.10">
    <property type="match status" value="1"/>
</dbReference>
<dbReference type="PROSITE" id="PS52004">
    <property type="entry name" value="KS3_2"/>
    <property type="match status" value="1"/>
</dbReference>
<dbReference type="RefSeq" id="WP_063274787.1">
    <property type="nucleotide sequence ID" value="NZ_LQMT02000007.1"/>
</dbReference>
<dbReference type="Pfam" id="PF16197">
    <property type="entry name" value="KAsynt_C_assoc"/>
    <property type="match status" value="1"/>
</dbReference>
<dbReference type="SMART" id="SM00823">
    <property type="entry name" value="PKS_PP"/>
    <property type="match status" value="2"/>
</dbReference>
<evidence type="ECO:0000313" key="9">
    <source>
        <dbReference type="Proteomes" id="UP000076660"/>
    </source>
</evidence>
<dbReference type="InterPro" id="IPR049900">
    <property type="entry name" value="PKS_mFAS_DH"/>
</dbReference>
<dbReference type="InterPro" id="IPR042104">
    <property type="entry name" value="PKS_dehydratase_sf"/>
</dbReference>
<dbReference type="SMART" id="SM00827">
    <property type="entry name" value="PKS_AT"/>
    <property type="match status" value="1"/>
</dbReference>
<dbReference type="InterPro" id="IPR032821">
    <property type="entry name" value="PKS_assoc"/>
</dbReference>
<dbReference type="InterPro" id="IPR014043">
    <property type="entry name" value="Acyl_transferase_dom"/>
</dbReference>
<dbReference type="SMART" id="SM00822">
    <property type="entry name" value="PKS_KR"/>
    <property type="match status" value="1"/>
</dbReference>
<dbReference type="Pfam" id="PF08659">
    <property type="entry name" value="KR"/>
    <property type="match status" value="1"/>
</dbReference>
<dbReference type="PROSITE" id="PS00012">
    <property type="entry name" value="PHOSPHOPANTETHEINE"/>
    <property type="match status" value="1"/>
</dbReference>
<gene>
    <name evidence="8" type="ORF">AVR91_0205985</name>
</gene>
<dbReference type="InterPro" id="IPR016039">
    <property type="entry name" value="Thiolase-like"/>
</dbReference>
<dbReference type="InterPro" id="IPR029058">
    <property type="entry name" value="AB_hydrolase_fold"/>
</dbReference>
<dbReference type="InterPro" id="IPR014031">
    <property type="entry name" value="Ketoacyl_synth_C"/>
</dbReference>
<dbReference type="SMART" id="SM00824">
    <property type="entry name" value="PKS_TE"/>
    <property type="match status" value="1"/>
</dbReference>
<dbReference type="Gene3D" id="1.10.1200.10">
    <property type="entry name" value="ACP-like"/>
    <property type="match status" value="3"/>
</dbReference>
<dbReference type="SMART" id="SM00826">
    <property type="entry name" value="PKS_DH"/>
    <property type="match status" value="1"/>
</dbReference>
<feature type="domain" description="Carrier" evidence="5">
    <location>
        <begin position="1"/>
        <end position="78"/>
    </location>
</feature>
<evidence type="ECO:0000259" key="5">
    <source>
        <dbReference type="PROSITE" id="PS50075"/>
    </source>
</evidence>
<feature type="region of interest" description="N-terminal hotdog fold" evidence="4">
    <location>
        <begin position="943"/>
        <end position="1051"/>
    </location>
</feature>
<dbReference type="InterPro" id="IPR018201">
    <property type="entry name" value="Ketoacyl_synth_AS"/>
</dbReference>
<feature type="active site" description="Proton donor; for dehydratase activity" evidence="4">
    <location>
        <position position="1117"/>
    </location>
</feature>
<feature type="domain" description="Carrier" evidence="5">
    <location>
        <begin position="1622"/>
        <end position="1697"/>
    </location>
</feature>
<dbReference type="InterPro" id="IPR014030">
    <property type="entry name" value="Ketoacyl_synth_N"/>
</dbReference>
<dbReference type="FunFam" id="3.40.47.10:FF:000019">
    <property type="entry name" value="Polyketide synthase type I"/>
    <property type="match status" value="1"/>
</dbReference>
<feature type="region of interest" description="C-terminal hotdog fold" evidence="4">
    <location>
        <begin position="1058"/>
        <end position="1200"/>
    </location>
</feature>
<dbReference type="Gene3D" id="3.40.50.720">
    <property type="entry name" value="NAD(P)-binding Rossmann-like Domain"/>
    <property type="match status" value="1"/>
</dbReference>
<dbReference type="Gene3D" id="3.10.129.110">
    <property type="entry name" value="Polyketide synthase dehydratase"/>
    <property type="match status" value="1"/>
</dbReference>
<dbReference type="Pfam" id="PF00550">
    <property type="entry name" value="PP-binding"/>
    <property type="match status" value="2"/>
</dbReference>
<organism evidence="8 9">
    <name type="scientific">Amycolatopsis keratiniphila subsp. keratiniphila</name>
    <dbReference type="NCBI Taxonomy" id="227715"/>
    <lineage>
        <taxon>Bacteria</taxon>
        <taxon>Bacillati</taxon>
        <taxon>Actinomycetota</taxon>
        <taxon>Actinomycetes</taxon>
        <taxon>Pseudonocardiales</taxon>
        <taxon>Pseudonocardiaceae</taxon>
        <taxon>Amycolatopsis</taxon>
        <taxon>Amycolatopsis japonica group</taxon>
    </lineage>
</organism>
<feature type="domain" description="Ketosynthase family 3 (KS3)" evidence="6">
    <location>
        <begin position="90"/>
        <end position="498"/>
    </location>
</feature>
<dbReference type="PANTHER" id="PTHR43775">
    <property type="entry name" value="FATTY ACID SYNTHASE"/>
    <property type="match status" value="1"/>
</dbReference>
<dbReference type="SUPFAM" id="SSF47336">
    <property type="entry name" value="ACP-like"/>
    <property type="match status" value="3"/>
</dbReference>
<name>A0A1W2M213_9PSEU</name>
<reference evidence="8 9" key="1">
    <citation type="submission" date="2016-12" db="EMBL/GenBank/DDBJ databases">
        <title>Amycolatopsis keratiniphila subsp. keratiniphila genome sequencing and assembly.</title>
        <authorList>
            <person name="Mayilraj S."/>
            <person name="Kaur N."/>
        </authorList>
    </citation>
    <scope>NUCLEOTIDE SEQUENCE [LARGE SCALE GENOMIC DNA]</scope>
    <source>
        <strain evidence="8 9">DSM 44409</strain>
    </source>
</reference>
<comment type="caution">
    <text evidence="8">The sequence shown here is derived from an EMBL/GenBank/DDBJ whole genome shotgun (WGS) entry which is preliminary data.</text>
</comment>
<dbReference type="InterPro" id="IPR001227">
    <property type="entry name" value="Ac_transferase_dom_sf"/>
</dbReference>
<evidence type="ECO:0000259" key="6">
    <source>
        <dbReference type="PROSITE" id="PS52004"/>
    </source>
</evidence>
<dbReference type="InterPro" id="IPR016036">
    <property type="entry name" value="Malonyl_transacylase_ACP-bd"/>
</dbReference>
<dbReference type="InterPro" id="IPR020806">
    <property type="entry name" value="PKS_PP-bd"/>
</dbReference>
<feature type="active site" description="Proton acceptor; for dehydratase activity" evidence="4">
    <location>
        <position position="975"/>
    </location>
</feature>
<dbReference type="SUPFAM" id="SSF55048">
    <property type="entry name" value="Probable ACP-binding domain of malonyl-CoA ACP transacylase"/>
    <property type="match status" value="1"/>
</dbReference>
<dbReference type="PANTHER" id="PTHR43775:SF37">
    <property type="entry name" value="SI:DKEY-61P9.11"/>
    <property type="match status" value="1"/>
</dbReference>
<dbReference type="InterPro" id="IPR001031">
    <property type="entry name" value="Thioesterase"/>
</dbReference>
<dbReference type="InterPro" id="IPR049551">
    <property type="entry name" value="PKS_DH_C"/>
</dbReference>
<dbReference type="SMART" id="SM00825">
    <property type="entry name" value="PKS_KS"/>
    <property type="match status" value="1"/>
</dbReference>
<evidence type="ECO:0000313" key="8">
    <source>
        <dbReference type="EMBL" id="ONF73660.1"/>
    </source>
</evidence>
<dbReference type="Pfam" id="PF14765">
    <property type="entry name" value="PS-DH"/>
    <property type="match status" value="1"/>
</dbReference>
<evidence type="ECO:0000256" key="3">
    <source>
        <dbReference type="ARBA" id="ARBA00022679"/>
    </source>
</evidence>
<evidence type="ECO:0000256" key="2">
    <source>
        <dbReference type="ARBA" id="ARBA00022553"/>
    </source>
</evidence>
<dbReference type="GO" id="GO:0004312">
    <property type="term" value="F:fatty acid synthase activity"/>
    <property type="evidence" value="ECO:0007669"/>
    <property type="project" value="TreeGrafter"/>
</dbReference>
<dbReference type="InterPro" id="IPR020802">
    <property type="entry name" value="TesA-like"/>
</dbReference>
<dbReference type="GO" id="GO:0006633">
    <property type="term" value="P:fatty acid biosynthetic process"/>
    <property type="evidence" value="ECO:0007669"/>
    <property type="project" value="InterPro"/>
</dbReference>
<sequence>MTPAELTAWLVTRLSELTSLPPGLIEVDRPLRDLGVSSRDAIGVAGELGDVLGRPVAPDLVYRHPSITELVTALLAPDPRGHRTGLVAAAEPIAVIGVGCRLPGGIDSPARFWELLTAGRDVIGPRPSGCEGPDEPGGYLDDVAGFDAEFFGVTAHEAASMDPQQRIMAEVAWTALEHAGIPPGELRGSRTGVFVGVSAAEYGALSMADPGRVDAWSGTGASAAIVANRLSYLLDLRGPSAVVDTACSSSLVAVHHALVSLQRGECDLALAGGVNLLLSEGPFATFRRAGLLAVDARCKAFDAAADGIVRGEGCGVVVLRRLADARSAGDRILAVLRGSATNSDGRSNGLMAPNPAAQTDLLREAYDVAAVDASTVDFVEAHGTGTLLGDPIEAGALRAALGSGRTSENPLLLGSVKTNLGHLEGAAGIVGLIKVVLALDHGTVPAGLHFREPNPHIDFDGLRVVDAPVPWPRYSGRARAGVSAFGFGGTNAHVVVEEWPKAPPPALADEQRTELVAVSGADTTRLATHAADLADWLEERTDVPLADVAATLARRRDHGRVRGVVRAADRAAAVAGLRAMGLGDAAPEVTTGLVRAEAAAPVFVFSGFGSSWSGVGARLAAAEPAFASAVADLDSVFAELCGFSLSEALESDDGDLRVAQPALFGVQIALARYWETRGVHPAAVVGHSVGEVAAAVVAGALEVPQGLLVVRERARLLAALDTANSGAMAVVELPASEVDGRFPGVEVAVYASPGQCTVAGPASAVASLVARATAEGRFARVLPIGAAAHTAAVEPGLRRFRDAVGTVTSSAPTVRVFSSVLEDPLAEPKFDLDHWTANLRRPVRFAQALRAAAERGHAVFLEIAPHPVTLAAIEDTCGPEALALASTSRDADGFPPALAALHVAGHPGALRGQYPVAPVLDLPGPRWRHTRYWRATTPSSARHPLLGEHVEVPEDGRHLWQSEISTERLPWLADHALDGTPVFPATGYLELALAGGGKAVRELTLEVLLQLSAPVEVTSSLIGEEFTVLARSVGEWVTHARATVVDDDTAAPVPLPRVGGQGIDLYGRFADAGHAYGPAFRALHGVHAANGAASARLTLPEEAGHHPAYTLHPALADACLHVLAAAAASAGTASGRYVPTVLGSVRLLGDPSRGTWCAAEVTGSTPDGITGTVQLLADDDTVLVEFARVRAARLKTPVTVLEPRWEPVPLPPVTSGPKTWALVSEVDTSELVAALTDAGDSVHTDPSRPADAVVLLAGEDADPDAAQRQVLRVAALVRVLADRPEPPRLWLVTRGAHAVVPEESGRPGLAALRALIRVLAFEHPAMRATHVDLDQGAPLVAELRADQPEDEVAWRDGRRFAAKLTRVVLAAGPVPVGPGAYLLTGGLGELGLLTAEWLARQGATRLVLNGRTGPAPGVLDGLHALGVHVDVVLGDLAEPGVAERLVERAQEGGVRLRGVVHGAGLLADRVLTELDADDLARAWRPKVLGGLRLHESTEGVELDWWLAQSSLAGLVGSPGQAAHATANAWLDALVAARQAAGLPATTVNWAAWTREGTEDRLNAGLASIDPTTALDALGAVLADGRPAFGLLDSDLNAAAEVFPALADRPFLAGLVTRTTPAGRSGTVQERLLSCVTEVLGIAPPDPRTSLLELGLDSLTALRLRTAVLREFGTQPSTALLLRGAGTAEIAADLGVEIGAAPAAAVVIGARDHAERWISSLWCEVLDVPEVGVHDDFAGTAAAAGRLREAVTRRLGTEPAGLFDTPTVAGMADVVRELLDASPEGTVRTLRDGDGPPLHLFHPAGGATSVYQPLVTALGRPCLGYERVDHLDSVEEKAVHYADLIADRQPDGPCAVAGWSFGGYLAYEVARVLTERGRLVGPVVLIDSILPLPGPDTAPLDRFMRFAEHVERTYGVPLGLAHDELTAAEEDDRIGLVLDRVRAAVPGIGEGVLRHQHTSYVDALLAERYTPRPWHGPVVLLRAEQPHPLTTTLDPRYLRTDEALGWDALSPRLRVVRVPGDHVSMIDPPHVTALAAALSAALDFPEESR</sequence>
<dbReference type="SUPFAM" id="SSF51735">
    <property type="entry name" value="NAD(P)-binding Rossmann-fold domains"/>
    <property type="match status" value="2"/>
</dbReference>
<evidence type="ECO:0000256" key="4">
    <source>
        <dbReference type="PROSITE-ProRule" id="PRU01363"/>
    </source>
</evidence>
<accession>A0A1W2M213</accession>